<dbReference type="Gene3D" id="1.10.10.10">
    <property type="entry name" value="Winged helix-like DNA-binding domain superfamily/Winged helix DNA-binding domain"/>
    <property type="match status" value="1"/>
</dbReference>
<dbReference type="Proteomes" id="UP000028782">
    <property type="component" value="Chromosome"/>
</dbReference>
<comment type="similarity">
    <text evidence="1">Belongs to the LysR transcriptional regulatory family.</text>
</comment>
<dbReference type="GO" id="GO:0000976">
    <property type="term" value="F:transcription cis-regulatory region binding"/>
    <property type="evidence" value="ECO:0007669"/>
    <property type="project" value="TreeGrafter"/>
</dbReference>
<keyword evidence="3" id="KW-0238">DNA-binding</keyword>
<evidence type="ECO:0000313" key="6">
    <source>
        <dbReference type="EMBL" id="AIJ49712.1"/>
    </source>
</evidence>
<dbReference type="Gene3D" id="3.40.190.290">
    <property type="match status" value="1"/>
</dbReference>
<dbReference type="SUPFAM" id="SSF46785">
    <property type="entry name" value="Winged helix' DNA-binding domain"/>
    <property type="match status" value="1"/>
</dbReference>
<evidence type="ECO:0000313" key="7">
    <source>
        <dbReference type="Proteomes" id="UP000028782"/>
    </source>
</evidence>
<dbReference type="PROSITE" id="PS50931">
    <property type="entry name" value="HTH_LYSR"/>
    <property type="match status" value="1"/>
</dbReference>
<name>A0A076Q208_COMTE</name>
<evidence type="ECO:0000256" key="4">
    <source>
        <dbReference type="ARBA" id="ARBA00023163"/>
    </source>
</evidence>
<dbReference type="InterPro" id="IPR036388">
    <property type="entry name" value="WH-like_DNA-bd_sf"/>
</dbReference>
<dbReference type="GO" id="GO:0003700">
    <property type="term" value="F:DNA-binding transcription factor activity"/>
    <property type="evidence" value="ECO:0007669"/>
    <property type="project" value="InterPro"/>
</dbReference>
<evidence type="ECO:0000256" key="2">
    <source>
        <dbReference type="ARBA" id="ARBA00023015"/>
    </source>
</evidence>
<gene>
    <name evidence="6" type="ORF">O987_28335</name>
</gene>
<reference evidence="6 7" key="1">
    <citation type="journal article" date="2014" name="Genome Announc.">
        <title>Complete Genome Sequence of Polychlorinated Biphenyl Degrader Comamonas testosteroni TK102 (NBRC 109938).</title>
        <authorList>
            <person name="Fukuda K."/>
            <person name="Hosoyama A."/>
            <person name="Tsuchikane K."/>
            <person name="Ohji S."/>
            <person name="Yamazoe A."/>
            <person name="Fujita N."/>
            <person name="Shintani M."/>
            <person name="Kimbara K."/>
        </authorList>
    </citation>
    <scope>NUCLEOTIDE SEQUENCE [LARGE SCALE GENOMIC DNA]</scope>
    <source>
        <strain evidence="6">TK102</strain>
    </source>
</reference>
<dbReference type="PANTHER" id="PTHR30126:SF2">
    <property type="entry name" value="HTH-TYPE TRANSCRIPTIONAL REGULATOR YJIE"/>
    <property type="match status" value="1"/>
</dbReference>
<evidence type="ECO:0000256" key="3">
    <source>
        <dbReference type="ARBA" id="ARBA00023125"/>
    </source>
</evidence>
<dbReference type="Pfam" id="PF03466">
    <property type="entry name" value="LysR_substrate"/>
    <property type="match status" value="1"/>
</dbReference>
<accession>A0A076Q208</accession>
<proteinExistence type="inferred from homology"/>
<protein>
    <submittedName>
        <fullName evidence="6">LysR family transcriptional regulator</fullName>
    </submittedName>
</protein>
<evidence type="ECO:0000259" key="5">
    <source>
        <dbReference type="PROSITE" id="PS50931"/>
    </source>
</evidence>
<feature type="domain" description="HTH lysR-type" evidence="5">
    <location>
        <begin position="8"/>
        <end position="65"/>
    </location>
</feature>
<dbReference type="AlphaFoldDB" id="A0A076Q208"/>
<dbReference type="InterPro" id="IPR036390">
    <property type="entry name" value="WH_DNA-bd_sf"/>
</dbReference>
<dbReference type="CDD" id="cd05466">
    <property type="entry name" value="PBP2_LTTR_substrate"/>
    <property type="match status" value="1"/>
</dbReference>
<sequence>MSQGALAMQSKWLEDFLLLAQERSFTRAAELRHVTHPAFGRRIRALEEWAGTPLIEAGGGPVRLTAAGEAFRDTAEQMVRTLAQSHDELQAVAGRQAHVITLATGRTLARTIVADWLARYGSVLQTAEMRIVTRTLDETVHILQRGEVSFALLYHHAAIAVRLDGRQFSYLTVMSDKLVPVARADAEGKPLFALAQALLPGASPMPYLAFSHSMALGRLVEDHLASHPLWPRLRRCIECDSADANYEYVLKGLGVAWMPWSMVQRDCQDGRLALAGDGSLDVHFDVRLYRPKRRLSTAAEQFWTDITGQ</sequence>
<keyword evidence="2" id="KW-0805">Transcription regulation</keyword>
<dbReference type="InterPro" id="IPR005119">
    <property type="entry name" value="LysR_subst-bd"/>
</dbReference>
<dbReference type="Pfam" id="PF00126">
    <property type="entry name" value="HTH_1"/>
    <property type="match status" value="1"/>
</dbReference>
<organism evidence="6 7">
    <name type="scientific">Comamonas testosteroni TK102</name>
    <dbReference type="NCBI Taxonomy" id="1392005"/>
    <lineage>
        <taxon>Bacteria</taxon>
        <taxon>Pseudomonadati</taxon>
        <taxon>Pseudomonadota</taxon>
        <taxon>Betaproteobacteria</taxon>
        <taxon>Burkholderiales</taxon>
        <taxon>Comamonadaceae</taxon>
        <taxon>Comamonas</taxon>
    </lineage>
</organism>
<dbReference type="SUPFAM" id="SSF53850">
    <property type="entry name" value="Periplasmic binding protein-like II"/>
    <property type="match status" value="1"/>
</dbReference>
<dbReference type="InterPro" id="IPR000847">
    <property type="entry name" value="LysR_HTH_N"/>
</dbReference>
<dbReference type="KEGG" id="ctes:O987_28335"/>
<dbReference type="PANTHER" id="PTHR30126">
    <property type="entry name" value="HTH-TYPE TRANSCRIPTIONAL REGULATOR"/>
    <property type="match status" value="1"/>
</dbReference>
<keyword evidence="4" id="KW-0804">Transcription</keyword>
<dbReference type="EMBL" id="CP006704">
    <property type="protein sequence ID" value="AIJ49712.1"/>
    <property type="molecule type" value="Genomic_DNA"/>
</dbReference>
<evidence type="ECO:0000256" key="1">
    <source>
        <dbReference type="ARBA" id="ARBA00009437"/>
    </source>
</evidence>
<dbReference type="HOGENOM" id="CLU_039613_4_1_4"/>